<keyword evidence="6" id="KW-0326">Glycosidase</keyword>
<dbReference type="EC" id="3.2.1.4" evidence="3"/>
<protein>
    <recommendedName>
        <fullName evidence="3">cellulase</fullName>
        <ecNumber evidence="3">3.2.1.4</ecNumber>
    </recommendedName>
</protein>
<comment type="caution">
    <text evidence="8">The sequence shown here is derived from an EMBL/GenBank/DDBJ whole genome shotgun (WGS) entry which is preliminary data.</text>
</comment>
<evidence type="ECO:0000256" key="4">
    <source>
        <dbReference type="ARBA" id="ARBA00022801"/>
    </source>
</evidence>
<evidence type="ECO:0000256" key="6">
    <source>
        <dbReference type="ARBA" id="ARBA00023295"/>
    </source>
</evidence>
<evidence type="ECO:0000313" key="8">
    <source>
        <dbReference type="EMBL" id="RXZ35397.1"/>
    </source>
</evidence>
<dbReference type="InterPro" id="IPR002037">
    <property type="entry name" value="Glyco_hydro_8"/>
</dbReference>
<gene>
    <name evidence="8" type="ORF">EO081_07205</name>
</gene>
<dbReference type="Gene3D" id="1.50.10.10">
    <property type="match status" value="1"/>
</dbReference>
<dbReference type="EMBL" id="SDPT01000001">
    <property type="protein sequence ID" value="RXZ35397.1"/>
    <property type="molecule type" value="Genomic_DNA"/>
</dbReference>
<organism evidence="8 9">
    <name type="scientific">Sphingomonas desiccabilis</name>
    <dbReference type="NCBI Taxonomy" id="429134"/>
    <lineage>
        <taxon>Bacteria</taxon>
        <taxon>Pseudomonadati</taxon>
        <taxon>Pseudomonadota</taxon>
        <taxon>Alphaproteobacteria</taxon>
        <taxon>Sphingomonadales</taxon>
        <taxon>Sphingomonadaceae</taxon>
        <taxon>Sphingomonas</taxon>
    </lineage>
</organism>
<dbReference type="AlphaFoldDB" id="A0A4V1QPY3"/>
<evidence type="ECO:0000256" key="5">
    <source>
        <dbReference type="ARBA" id="ARBA00023001"/>
    </source>
</evidence>
<dbReference type="SUPFAM" id="SSF48208">
    <property type="entry name" value="Six-hairpin glycosidases"/>
    <property type="match status" value="1"/>
</dbReference>
<evidence type="ECO:0000256" key="7">
    <source>
        <dbReference type="ARBA" id="ARBA00023326"/>
    </source>
</evidence>
<accession>A0A4V1QPY3</accession>
<dbReference type="PRINTS" id="PR00735">
    <property type="entry name" value="GLHYDRLASE8"/>
</dbReference>
<name>A0A4V1QPY3_9SPHN</name>
<evidence type="ECO:0000313" key="9">
    <source>
        <dbReference type="Proteomes" id="UP000292347"/>
    </source>
</evidence>
<dbReference type="Proteomes" id="UP000292347">
    <property type="component" value="Unassembled WGS sequence"/>
</dbReference>
<dbReference type="InterPro" id="IPR012341">
    <property type="entry name" value="6hp_glycosidase-like_sf"/>
</dbReference>
<evidence type="ECO:0000256" key="2">
    <source>
        <dbReference type="ARBA" id="ARBA00009209"/>
    </source>
</evidence>
<dbReference type="RefSeq" id="WP_129341165.1">
    <property type="nucleotide sequence ID" value="NZ_JACIDD010000001.1"/>
</dbReference>
<evidence type="ECO:0000256" key="3">
    <source>
        <dbReference type="ARBA" id="ARBA00012601"/>
    </source>
</evidence>
<sequence length="353" mass="37710">MVLDRRALLLGAGSSFVVACSGRAADNGHDTAGNAAAPRKTPSVTGGNPALIPSLWTGFKGSFVQPDGRVIDTGNNGVSHTEGQGYALVLSATAGDRDAFDRILAWTEKTLTRSSDPLYSWRYDPNAAQPVGDPNNATDGDMLIAWGLMIGADRWRERFLAERAAAIRNALHDTMLRQVGNDLFLVPGGTGFEQQGRLTLNPSYYVWPALERFRAADGDKKWGAVIKGGEALIARARFGQHGLPTDWVDVAPDGSMSPTPGRDPRFGFDAVRVPLYLAMAGRGAKADTIARFWRGFGAGPIPAWVDVRTGQTAPFALSSGAMVGVRRLLGQPLPAPTPQADYYASVLQALAYL</sequence>
<comment type="catalytic activity">
    <reaction evidence="1">
        <text>Endohydrolysis of (1-&gt;4)-beta-D-glucosidic linkages in cellulose, lichenin and cereal beta-D-glucans.</text>
        <dbReference type="EC" id="3.2.1.4"/>
    </reaction>
</comment>
<evidence type="ECO:0000256" key="1">
    <source>
        <dbReference type="ARBA" id="ARBA00000966"/>
    </source>
</evidence>
<dbReference type="GO" id="GO:0030245">
    <property type="term" value="P:cellulose catabolic process"/>
    <property type="evidence" value="ECO:0007669"/>
    <property type="project" value="UniProtKB-KW"/>
</dbReference>
<dbReference type="PROSITE" id="PS51257">
    <property type="entry name" value="PROKAR_LIPOPROTEIN"/>
    <property type="match status" value="1"/>
</dbReference>
<keyword evidence="7" id="KW-0119">Carbohydrate metabolism</keyword>
<keyword evidence="9" id="KW-1185">Reference proteome</keyword>
<proteinExistence type="inferred from homology"/>
<keyword evidence="4" id="KW-0378">Hydrolase</keyword>
<comment type="similarity">
    <text evidence="2">Belongs to the glycosyl hydrolase 8 (cellulase D) family.</text>
</comment>
<keyword evidence="5" id="KW-0136">Cellulose degradation</keyword>
<reference evidence="8 9" key="1">
    <citation type="submission" date="2019-01" db="EMBL/GenBank/DDBJ databases">
        <title>Sphingomonas mucosissima sp. nov. and Sphingomonas desiccabilis sp. nov., from biological soil crusts in the Colorado Plateau, USA.</title>
        <authorList>
            <person name="Zhu D."/>
        </authorList>
    </citation>
    <scope>NUCLEOTIDE SEQUENCE [LARGE SCALE GENOMIC DNA]</scope>
    <source>
        <strain evidence="8 9">CP1D</strain>
    </source>
</reference>
<dbReference type="Pfam" id="PF01270">
    <property type="entry name" value="Glyco_hydro_8"/>
    <property type="match status" value="1"/>
</dbReference>
<keyword evidence="7" id="KW-0624">Polysaccharide degradation</keyword>
<dbReference type="InterPro" id="IPR008928">
    <property type="entry name" value="6-hairpin_glycosidase_sf"/>
</dbReference>
<dbReference type="GO" id="GO:0008810">
    <property type="term" value="F:cellulase activity"/>
    <property type="evidence" value="ECO:0007669"/>
    <property type="project" value="UniProtKB-EC"/>
</dbReference>
<dbReference type="OrthoDB" id="9766708at2"/>